<gene>
    <name evidence="3" type="ORF">FCM35_KLT11525</name>
</gene>
<keyword evidence="4" id="KW-1185">Reference proteome</keyword>
<feature type="region of interest" description="Disordered" evidence="1">
    <location>
        <begin position="156"/>
        <end position="194"/>
    </location>
</feature>
<feature type="compositionally biased region" description="Low complexity" evidence="1">
    <location>
        <begin position="272"/>
        <end position="287"/>
    </location>
</feature>
<feature type="domain" description="DUF4378" evidence="2">
    <location>
        <begin position="785"/>
        <end position="945"/>
    </location>
</feature>
<dbReference type="AlphaFoldDB" id="A0A833VIJ2"/>
<evidence type="ECO:0000259" key="2">
    <source>
        <dbReference type="Pfam" id="PF14309"/>
    </source>
</evidence>
<dbReference type="OrthoDB" id="1929599at2759"/>
<dbReference type="PANTHER" id="PTHR31680">
    <property type="entry name" value="LONGIFOLIA PROTEIN"/>
    <property type="match status" value="1"/>
</dbReference>
<feature type="compositionally biased region" description="Basic and acidic residues" evidence="1">
    <location>
        <begin position="637"/>
        <end position="651"/>
    </location>
</feature>
<dbReference type="InterPro" id="IPR025486">
    <property type="entry name" value="DUF4378"/>
</dbReference>
<comment type="caution">
    <text evidence="3">The sequence shown here is derived from an EMBL/GenBank/DDBJ whole genome shotgun (WGS) entry which is preliminary data.</text>
</comment>
<feature type="region of interest" description="Disordered" evidence="1">
    <location>
        <begin position="440"/>
        <end position="463"/>
    </location>
</feature>
<feature type="compositionally biased region" description="Polar residues" evidence="1">
    <location>
        <begin position="625"/>
        <end position="634"/>
    </location>
</feature>
<feature type="compositionally biased region" description="Polar residues" evidence="1">
    <location>
        <begin position="541"/>
        <end position="554"/>
    </location>
</feature>
<accession>A0A833VIJ2</accession>
<feature type="compositionally biased region" description="Basic and acidic residues" evidence="1">
    <location>
        <begin position="166"/>
        <end position="182"/>
    </location>
</feature>
<name>A0A833VIJ2_9POAL</name>
<feature type="compositionally biased region" description="Basic and acidic residues" evidence="1">
    <location>
        <begin position="732"/>
        <end position="742"/>
    </location>
</feature>
<evidence type="ECO:0000256" key="1">
    <source>
        <dbReference type="SAM" id="MobiDB-lite"/>
    </source>
</evidence>
<feature type="region of interest" description="Disordered" evidence="1">
    <location>
        <begin position="253"/>
        <end position="288"/>
    </location>
</feature>
<organism evidence="3 4">
    <name type="scientific">Carex littledalei</name>
    <dbReference type="NCBI Taxonomy" id="544730"/>
    <lineage>
        <taxon>Eukaryota</taxon>
        <taxon>Viridiplantae</taxon>
        <taxon>Streptophyta</taxon>
        <taxon>Embryophyta</taxon>
        <taxon>Tracheophyta</taxon>
        <taxon>Spermatophyta</taxon>
        <taxon>Magnoliopsida</taxon>
        <taxon>Liliopsida</taxon>
        <taxon>Poales</taxon>
        <taxon>Cyperaceae</taxon>
        <taxon>Cyperoideae</taxon>
        <taxon>Cariceae</taxon>
        <taxon>Carex</taxon>
        <taxon>Carex subgen. Euthyceras</taxon>
    </lineage>
</organism>
<protein>
    <submittedName>
        <fullName evidence="3">Protein LONGIFOLIA 1 isoform X2</fullName>
    </submittedName>
</protein>
<feature type="region of interest" description="Disordered" evidence="1">
    <location>
        <begin position="682"/>
        <end position="742"/>
    </location>
</feature>
<feature type="compositionally biased region" description="Basic and acidic residues" evidence="1">
    <location>
        <begin position="528"/>
        <end position="540"/>
    </location>
</feature>
<dbReference type="GO" id="GO:0051513">
    <property type="term" value="P:regulation of monopolar cell growth"/>
    <property type="evidence" value="ECO:0007669"/>
    <property type="project" value="InterPro"/>
</dbReference>
<reference evidence="3" key="1">
    <citation type="submission" date="2020-01" db="EMBL/GenBank/DDBJ databases">
        <title>Genome sequence of Kobresia littledalei, the first chromosome-level genome in the family Cyperaceae.</title>
        <authorList>
            <person name="Qu G."/>
        </authorList>
    </citation>
    <scope>NUCLEOTIDE SEQUENCE</scope>
    <source>
        <strain evidence="3">C.B.Clarke</strain>
        <tissue evidence="3">Leaf</tissue>
    </source>
</reference>
<dbReference type="EMBL" id="SWLB01000022">
    <property type="protein sequence ID" value="KAF3324058.1"/>
    <property type="molecule type" value="Genomic_DNA"/>
</dbReference>
<proteinExistence type="predicted"/>
<evidence type="ECO:0000313" key="4">
    <source>
        <dbReference type="Proteomes" id="UP000623129"/>
    </source>
</evidence>
<evidence type="ECO:0000313" key="3">
    <source>
        <dbReference type="EMBL" id="KAF3324058.1"/>
    </source>
</evidence>
<dbReference type="Proteomes" id="UP000623129">
    <property type="component" value="Unassembled WGS sequence"/>
</dbReference>
<feature type="compositionally biased region" description="Polar residues" evidence="1">
    <location>
        <begin position="652"/>
        <end position="665"/>
    </location>
</feature>
<feature type="compositionally biased region" description="Polar residues" evidence="1">
    <location>
        <begin position="509"/>
        <end position="527"/>
    </location>
</feature>
<dbReference type="InterPro" id="IPR033334">
    <property type="entry name" value="LNG1/2"/>
</dbReference>
<dbReference type="Pfam" id="PF14309">
    <property type="entry name" value="DUF4378"/>
    <property type="match status" value="1"/>
</dbReference>
<feature type="region of interest" description="Disordered" evidence="1">
    <location>
        <begin position="497"/>
        <end position="669"/>
    </location>
</feature>
<sequence>MSAKFLHAFADENPDLSRQMGCMTGIFQMFDRQYLLTNGRRLPAPKQLPSGPVLSNTSSVSAERVICSPHILHEKNLSKSWKETQRASLEYSNSMSSSTSSFSSLDCNHSVNHDLPPLDRILFPEMPLKNSPKLKIPDHDTSIDIRDVVKDSINRETRGGLSVKSSTKEGREHKNYYRDSPRPMHLPKKGTGNELDESLGVLAKLKEASKGSTLELNQPPRLSYDARDMFSRSLTRDAPRLSYDGREVAAIQSRENNDNNPRLSLDSKDASLLDSNSDSNSNSNSNSITKGEKIGIVAKLMGLEAMPKSSFVDQEAVETLKDGKIPTSKNHCCDEKMPKIPKIQEKRRTRGSDLGMRPMSSSRIPIELAPWKQQERICIPQKTSYRKRENQVSEQQVSVYSEIEKRLKDLEFEQSNRDLRALKQIIDSMHAKGLLEAEKSATISNPNPRSEQHLKSNKESASTTDFKSPIVIMKPTKSVLGTVEDIPLAPALSQLRISDDGNKKKPPIYNQNFKEQPSKASPRVSSSKRPENRRTEENFKQKTGSNSSSTSPRLQQKKLDMEKRLKPPIPNSNSTKSSKQHARKNYMDSTSPRNRPSRKPAQTEKNDDMLSDVSTGHNGDEVSLRSDSTISMASSKVDVDVTSTDKSEDVKNISSSQREYQNSKAKSPLDYSSVEITRCELASTTQEHPSPVSVLDSSLYNEDVSPPSIRSPTLSREKRRSQAMESQNPTESPEKKPPANSKKMENIQNLLQKLKQLSLSEETDTDTAGPATDYIALLCETPDPDHRYVSEILLASGLLMKDSLEVQLHASGNPINPDLFLVLEQRKSGWVVKPEARIKSDPQKTHRRLVFDLVNELLLQKLDFKTMVMKSINRQVSFGGQKLLREICAEIEELKREKGSSEDESNVLSGKDMMRRSDGWAHFGREASGIVLDVERSIFKELIDEVVTGEVMHGSKARANRRRKQLFVK</sequence>
<dbReference type="PANTHER" id="PTHR31680:SF4">
    <property type="entry name" value="LONGIFOLIA PROTEIN"/>
    <property type="match status" value="1"/>
</dbReference>